<keyword evidence="2" id="KW-0732">Signal</keyword>
<accession>A0ABQ0E801</accession>
<dbReference type="InterPro" id="IPR022073">
    <property type="entry name" value="T4BSS_DotH_IcmK"/>
</dbReference>
<reference evidence="3 4" key="1">
    <citation type="journal article" date="2025" name="Int. J. Syst. Evol. Microbiol.">
        <title>Desulfovibrio falkowii sp. nov., Porphyromonas miyakawae sp. nov., Mediterraneibacter flintii sp. nov. and Owariibacterium komagatae gen. nov., sp. nov., isolated from human faeces.</title>
        <authorList>
            <person name="Hamaguchi T."/>
            <person name="Ohara M."/>
            <person name="Hisatomi A."/>
            <person name="Sekiguchi K."/>
            <person name="Takeda J.I."/>
            <person name="Ueyama J."/>
            <person name="Ito M."/>
            <person name="Nishiwaki H."/>
            <person name="Ogi T."/>
            <person name="Hirayama M."/>
            <person name="Ohkuma M."/>
            <person name="Sakamoto M."/>
            <person name="Ohno K."/>
        </authorList>
    </citation>
    <scope>NUCLEOTIDE SEQUENCE [LARGE SCALE GENOMIC DNA]</scope>
    <source>
        <strain evidence="3 4">13CB8C</strain>
    </source>
</reference>
<evidence type="ECO:0000313" key="4">
    <source>
        <dbReference type="Proteomes" id="UP001628192"/>
    </source>
</evidence>
<evidence type="ECO:0008006" key="5">
    <source>
        <dbReference type="Google" id="ProtNLM"/>
    </source>
</evidence>
<keyword evidence="4" id="KW-1185">Reference proteome</keyword>
<dbReference type="RefSeq" id="WP_407844509.1">
    <property type="nucleotide sequence ID" value="NZ_BAAFSG010000001.1"/>
</dbReference>
<feature type="signal peptide" evidence="2">
    <location>
        <begin position="1"/>
        <end position="23"/>
    </location>
</feature>
<protein>
    <recommendedName>
        <fullName evidence="5">Intracellular multiplication protein IcmK</fullName>
    </recommendedName>
</protein>
<sequence>MNRLSIFCLVAMTVLSGTPVAWADDAQKAQPAPTKKQFSVLGQPDSGPADNIGQGTPSPAGADEKKARDAQALFEESLRQMMPLDQGQIQEYRSRSDERDRALLPVPPTLNTRTVRVTLEPGRSPVPVFTTANIATSLVFHDSTGQPWPITSVTNGGPSHFQVLRPELPDGNLLNVMPTQGYATSTLVVTLEARDIPLVIRLESDSVRAPERKADALVLFQLAHHGPKAALPIIRDIKETADSSMLAFLDRVPPEKAVRVRVEPGADDVLVWNYNGKLYVRTVHSLMWPAWTAVVNGASNTKCYEVPVTSRLMLSKNGQFQTLLLKHSR</sequence>
<feature type="chain" id="PRO_5045479879" description="Intracellular multiplication protein IcmK" evidence="2">
    <location>
        <begin position="24"/>
        <end position="329"/>
    </location>
</feature>
<evidence type="ECO:0000256" key="1">
    <source>
        <dbReference type="SAM" id="MobiDB-lite"/>
    </source>
</evidence>
<dbReference type="Pfam" id="PF12293">
    <property type="entry name" value="T4BSS_DotH_IcmK"/>
    <property type="match status" value="1"/>
</dbReference>
<dbReference type="Proteomes" id="UP001628192">
    <property type="component" value="Unassembled WGS sequence"/>
</dbReference>
<gene>
    <name evidence="3" type="ORF">Defa_13970</name>
</gene>
<name>A0ABQ0E801_9BACT</name>
<proteinExistence type="predicted"/>
<comment type="caution">
    <text evidence="3">The sequence shown here is derived from an EMBL/GenBank/DDBJ whole genome shotgun (WGS) entry which is preliminary data.</text>
</comment>
<organism evidence="3 4">
    <name type="scientific">Desulfovibrio falkowii</name>
    <dbReference type="NCBI Taxonomy" id="3136602"/>
    <lineage>
        <taxon>Bacteria</taxon>
        <taxon>Pseudomonadati</taxon>
        <taxon>Thermodesulfobacteriota</taxon>
        <taxon>Desulfovibrionia</taxon>
        <taxon>Desulfovibrionales</taxon>
        <taxon>Desulfovibrionaceae</taxon>
        <taxon>Desulfovibrio</taxon>
    </lineage>
</organism>
<dbReference type="EMBL" id="BAAFSG010000001">
    <property type="protein sequence ID" value="GAB1253910.1"/>
    <property type="molecule type" value="Genomic_DNA"/>
</dbReference>
<feature type="region of interest" description="Disordered" evidence="1">
    <location>
        <begin position="26"/>
        <end position="68"/>
    </location>
</feature>
<evidence type="ECO:0000313" key="3">
    <source>
        <dbReference type="EMBL" id="GAB1253910.1"/>
    </source>
</evidence>
<evidence type="ECO:0000256" key="2">
    <source>
        <dbReference type="SAM" id="SignalP"/>
    </source>
</evidence>